<evidence type="ECO:0000313" key="4">
    <source>
        <dbReference type="EMBL" id="ORL58690.1"/>
    </source>
</evidence>
<dbReference type="OrthoDB" id="9779889at2"/>
<dbReference type="Gene3D" id="1.10.287.110">
    <property type="entry name" value="DnaJ domain"/>
    <property type="match status" value="1"/>
</dbReference>
<dbReference type="InterPro" id="IPR036869">
    <property type="entry name" value="J_dom_sf"/>
</dbReference>
<reference evidence="4 6" key="1">
    <citation type="submission" date="2017-04" db="EMBL/GenBank/DDBJ databases">
        <title>Presence of VIM-2 positive Pseudomonas species in chickens and their surrounding environment.</title>
        <authorList>
            <person name="Zhang R."/>
        </authorList>
    </citation>
    <scope>NUCLEOTIDE SEQUENCE [LARGE SCALE GENOMIC DNA]</scope>
    <source>
        <strain evidence="4 6">DZ-C18</strain>
    </source>
</reference>
<feature type="domain" description="J" evidence="3">
    <location>
        <begin position="3"/>
        <end position="69"/>
    </location>
</feature>
<accession>A0A1X0ZMJ9</accession>
<dbReference type="PRINTS" id="PR00625">
    <property type="entry name" value="JDOMAIN"/>
</dbReference>
<dbReference type="InterPro" id="IPR018253">
    <property type="entry name" value="DnaJ_domain_CS"/>
</dbReference>
<dbReference type="InterPro" id="IPR001623">
    <property type="entry name" value="DnaJ_domain"/>
</dbReference>
<dbReference type="PANTHER" id="PTHR44145:SF3">
    <property type="entry name" value="DNAJ HOMOLOG SUBFAMILY A MEMBER 3, MITOCHONDRIAL"/>
    <property type="match status" value="1"/>
</dbReference>
<dbReference type="CDD" id="cd06257">
    <property type="entry name" value="DnaJ"/>
    <property type="match status" value="1"/>
</dbReference>
<dbReference type="PANTHER" id="PTHR44145">
    <property type="entry name" value="DNAJ HOMOLOG SUBFAMILY A MEMBER 3, MITOCHONDRIAL"/>
    <property type="match status" value="1"/>
</dbReference>
<organism evidence="4 6">
    <name type="scientific">Pseudomonas putida</name>
    <name type="common">Arthrobacter siderocapsulatus</name>
    <dbReference type="NCBI Taxonomy" id="303"/>
    <lineage>
        <taxon>Bacteria</taxon>
        <taxon>Pseudomonadati</taxon>
        <taxon>Pseudomonadota</taxon>
        <taxon>Gammaproteobacteria</taxon>
        <taxon>Pseudomonadales</taxon>
        <taxon>Pseudomonadaceae</taxon>
        <taxon>Pseudomonas</taxon>
    </lineage>
</organism>
<dbReference type="EMBL" id="NBWC01000049">
    <property type="protein sequence ID" value="ORL58690.1"/>
    <property type="molecule type" value="Genomic_DNA"/>
</dbReference>
<dbReference type="Proteomes" id="UP000193675">
    <property type="component" value="Unassembled WGS sequence"/>
</dbReference>
<evidence type="ECO:0000256" key="1">
    <source>
        <dbReference type="ARBA" id="ARBA00023186"/>
    </source>
</evidence>
<evidence type="ECO:0000259" key="3">
    <source>
        <dbReference type="PROSITE" id="PS50076"/>
    </source>
</evidence>
<dbReference type="PROSITE" id="PS50076">
    <property type="entry name" value="DNAJ_2"/>
    <property type="match status" value="1"/>
</dbReference>
<dbReference type="Pfam" id="PF00226">
    <property type="entry name" value="DnaJ"/>
    <property type="match status" value="1"/>
</dbReference>
<keyword evidence="5" id="KW-0614">Plasmid</keyword>
<dbReference type="AlphaFoldDB" id="A0A1X0ZMJ9"/>
<dbReference type="InterPro" id="IPR051938">
    <property type="entry name" value="Apopto_cytoskel_mod"/>
</dbReference>
<sequence length="160" mass="18227">MRTHYDNLQVQERADLAVIKASYKALAHRYHPDRNPDDAEESARIFRIITEAYEVLSDADKRLKYDAQLRAQREAPAAARRNAADTSAQPTAQGHSFPAEPQGLIHFVSPLIQKMEQALDQVASNPAVPPAIRWLLSPPWRMILLLQLVLALYLFRELYL</sequence>
<evidence type="ECO:0000256" key="2">
    <source>
        <dbReference type="SAM" id="MobiDB-lite"/>
    </source>
</evidence>
<dbReference type="Proteomes" id="UP000516786">
    <property type="component" value="Plasmid pZXPA-20-602k"/>
</dbReference>
<reference evidence="5 7" key="2">
    <citation type="submission" date="2020-09" db="EMBL/GenBank/DDBJ databases">
        <title>Co-existence of a novel multidrug-resistance efflux pump with carbapenem resistance gene blaVIM-2 in one megaplasmid in Pseudomonas putida.</title>
        <authorList>
            <person name="Peng K."/>
            <person name="Li R."/>
        </authorList>
    </citation>
    <scope>NUCLEOTIDE SEQUENCE [LARGE SCALE GENOMIC DNA]</scope>
    <source>
        <strain evidence="5 7">ZXPA-20</strain>
        <plasmid evidence="5 7">pZXPA-20-602k</plasmid>
    </source>
</reference>
<feature type="compositionally biased region" description="Low complexity" evidence="2">
    <location>
        <begin position="74"/>
        <end position="89"/>
    </location>
</feature>
<geneLocation type="plasmid" evidence="5 7">
    <name>pZXPA-20-602k</name>
</geneLocation>
<name>A0A1X0ZMJ9_PSEPU</name>
<evidence type="ECO:0000313" key="6">
    <source>
        <dbReference type="Proteomes" id="UP000193675"/>
    </source>
</evidence>
<protein>
    <submittedName>
        <fullName evidence="5">DnaJ domain-containing protein</fullName>
    </submittedName>
</protein>
<gene>
    <name evidence="4" type="ORF">B7H17_24475</name>
    <name evidence="5" type="ORF">ID616_32830</name>
</gene>
<feature type="region of interest" description="Disordered" evidence="2">
    <location>
        <begin position="74"/>
        <end position="96"/>
    </location>
</feature>
<dbReference type="PROSITE" id="PS00636">
    <property type="entry name" value="DNAJ_1"/>
    <property type="match status" value="1"/>
</dbReference>
<dbReference type="SUPFAM" id="SSF46565">
    <property type="entry name" value="Chaperone J-domain"/>
    <property type="match status" value="1"/>
</dbReference>
<evidence type="ECO:0000313" key="7">
    <source>
        <dbReference type="Proteomes" id="UP000516786"/>
    </source>
</evidence>
<keyword evidence="1" id="KW-0143">Chaperone</keyword>
<dbReference type="SMART" id="SM00271">
    <property type="entry name" value="DnaJ"/>
    <property type="match status" value="1"/>
</dbReference>
<dbReference type="EMBL" id="CP061724">
    <property type="protein sequence ID" value="QOD01376.1"/>
    <property type="molecule type" value="Genomic_DNA"/>
</dbReference>
<dbReference type="RefSeq" id="WP_084851416.1">
    <property type="nucleotide sequence ID" value="NZ_CP061724.1"/>
</dbReference>
<evidence type="ECO:0000313" key="5">
    <source>
        <dbReference type="EMBL" id="QOD01376.1"/>
    </source>
</evidence>
<proteinExistence type="predicted"/>